<evidence type="ECO:0000313" key="2">
    <source>
        <dbReference type="EMBL" id="GIY13311.1"/>
    </source>
</evidence>
<name>A0AAV4QYB3_9ARAC</name>
<gene>
    <name evidence="2" type="ORF">CDAR_67011</name>
</gene>
<dbReference type="Proteomes" id="UP001054837">
    <property type="component" value="Unassembled WGS sequence"/>
</dbReference>
<evidence type="ECO:0000256" key="1">
    <source>
        <dbReference type="SAM" id="MobiDB-lite"/>
    </source>
</evidence>
<keyword evidence="3" id="KW-1185">Reference proteome</keyword>
<evidence type="ECO:0000313" key="3">
    <source>
        <dbReference type="Proteomes" id="UP001054837"/>
    </source>
</evidence>
<accession>A0AAV4QYB3</accession>
<reference evidence="2 3" key="1">
    <citation type="submission" date="2021-06" db="EMBL/GenBank/DDBJ databases">
        <title>Caerostris darwini draft genome.</title>
        <authorList>
            <person name="Kono N."/>
            <person name="Arakawa K."/>
        </authorList>
    </citation>
    <scope>NUCLEOTIDE SEQUENCE [LARGE SCALE GENOMIC DNA]</scope>
</reference>
<organism evidence="2 3">
    <name type="scientific">Caerostris darwini</name>
    <dbReference type="NCBI Taxonomy" id="1538125"/>
    <lineage>
        <taxon>Eukaryota</taxon>
        <taxon>Metazoa</taxon>
        <taxon>Ecdysozoa</taxon>
        <taxon>Arthropoda</taxon>
        <taxon>Chelicerata</taxon>
        <taxon>Arachnida</taxon>
        <taxon>Araneae</taxon>
        <taxon>Araneomorphae</taxon>
        <taxon>Entelegynae</taxon>
        <taxon>Araneoidea</taxon>
        <taxon>Araneidae</taxon>
        <taxon>Caerostris</taxon>
    </lineage>
</organism>
<sequence>MHNSTSGTTTHKNIRVTIYQPSPPPLYHGKRIADPLSNLKGGMELQQAIAEECCHPPLILRISLKYESPLNHVTVACLEKQSGRNINDPTHLNPWVGQQQGKGGALLL</sequence>
<dbReference type="EMBL" id="BPLQ01005209">
    <property type="protein sequence ID" value="GIY13311.1"/>
    <property type="molecule type" value="Genomic_DNA"/>
</dbReference>
<dbReference type="AlphaFoldDB" id="A0AAV4QYB3"/>
<protein>
    <submittedName>
        <fullName evidence="2">Uncharacterized protein</fullName>
    </submittedName>
</protein>
<proteinExistence type="predicted"/>
<comment type="caution">
    <text evidence="2">The sequence shown here is derived from an EMBL/GenBank/DDBJ whole genome shotgun (WGS) entry which is preliminary data.</text>
</comment>
<feature type="region of interest" description="Disordered" evidence="1">
    <location>
        <begin position="89"/>
        <end position="108"/>
    </location>
</feature>